<dbReference type="Pfam" id="PF13276">
    <property type="entry name" value="HTH_21"/>
    <property type="match status" value="1"/>
</dbReference>
<dbReference type="PANTHER" id="PTHR46889:SF4">
    <property type="entry name" value="TRANSPOSASE INSO FOR INSERTION SEQUENCE ELEMENT IS911B-RELATED"/>
    <property type="match status" value="1"/>
</dbReference>
<dbReference type="SUPFAM" id="SSF53098">
    <property type="entry name" value="Ribonuclease H-like"/>
    <property type="match status" value="1"/>
</dbReference>
<dbReference type="InterPro" id="IPR036397">
    <property type="entry name" value="RNaseH_sf"/>
</dbReference>
<dbReference type="Pfam" id="PF13518">
    <property type="entry name" value="HTH_28"/>
    <property type="match status" value="2"/>
</dbReference>
<dbReference type="InterPro" id="IPR025948">
    <property type="entry name" value="HTH-like_dom"/>
</dbReference>
<organism evidence="2 3">
    <name type="scientific">Achromobacter veterisilvae</name>
    <dbReference type="NCBI Taxonomy" id="2069367"/>
    <lineage>
        <taxon>Bacteria</taxon>
        <taxon>Pseudomonadati</taxon>
        <taxon>Pseudomonadota</taxon>
        <taxon>Betaproteobacteria</taxon>
        <taxon>Burkholderiales</taxon>
        <taxon>Alcaligenaceae</taxon>
        <taxon>Achromobacter</taxon>
    </lineage>
</organism>
<dbReference type="PROSITE" id="PS50994">
    <property type="entry name" value="INTEGRASE"/>
    <property type="match status" value="1"/>
</dbReference>
<dbReference type="NCBIfam" id="NF033516">
    <property type="entry name" value="transpos_IS3"/>
    <property type="match status" value="1"/>
</dbReference>
<dbReference type="InterPro" id="IPR036388">
    <property type="entry name" value="WH-like_DNA-bd_sf"/>
</dbReference>
<name>A0ABZ2RRF2_9BURK</name>
<reference evidence="2 3" key="1">
    <citation type="submission" date="2024-03" db="EMBL/GenBank/DDBJ databases">
        <title>Reference genomes for the five species model microbial community.</title>
        <authorList>
            <person name="Padfield D."/>
        </authorList>
    </citation>
    <scope>NUCLEOTIDE SEQUENCE [LARGE SCALE GENOMIC DNA]</scope>
    <source>
        <strain evidence="2 3">AB1</strain>
    </source>
</reference>
<dbReference type="PANTHER" id="PTHR46889">
    <property type="entry name" value="TRANSPOSASE INSF FOR INSERTION SEQUENCE IS3B-RELATED"/>
    <property type="match status" value="1"/>
</dbReference>
<dbReference type="InterPro" id="IPR050900">
    <property type="entry name" value="Transposase_IS3/IS150/IS904"/>
</dbReference>
<dbReference type="Pfam" id="PF00665">
    <property type="entry name" value="rve"/>
    <property type="match status" value="1"/>
</dbReference>
<proteinExistence type="predicted"/>
<dbReference type="RefSeq" id="WP_338878386.1">
    <property type="nucleotide sequence ID" value="NZ_CP148753.1"/>
</dbReference>
<dbReference type="EMBL" id="CP148753">
    <property type="protein sequence ID" value="WXR71249.1"/>
    <property type="molecule type" value="Genomic_DNA"/>
</dbReference>
<sequence length="455" mass="52202">MAKYEESFKLKVVRQYLSGSGGSKSIAARHGLDYATVRRWVNGYRAHGIAALRGKGTSYDAAFKLKVLKRMWREHWSQAQTATAFDIRCAAHIGKWARQYHAGGIDALRPLRKGRPKTMSTKPTKPDVPLTDLDDKQIIARQNQELIELRAEVAYLKKPRCLDPGKEACGCAEKAQVVTGLRQQHPLAALLKAASLARSTYYYQVKVAEAADKHAEIKDRIRAVYVRHKGRYGYRRITAVLRQTGQCVNHKTVQKLMQTLGLRSLVRPKKYRSYRGEVGRVVPNLLARQFEANRPNQKWVTDVTEFNVHGEKLYLSPVMDLYNGEIVAYETSRRPLFQLVGNMLKKALARLRPGDRPVVHSDQGWQYQQPHYRWMLQARSITQSMSRKGNCLDNAAMESFFGTLKAEFFHLNRFESVEQLQAGIRRYIHYYNHDRIKLKLKGLSPVQYRAQAFGL</sequence>
<feature type="domain" description="Integrase catalytic" evidence="1">
    <location>
        <begin position="291"/>
        <end position="453"/>
    </location>
</feature>
<evidence type="ECO:0000313" key="3">
    <source>
        <dbReference type="Proteomes" id="UP001456224"/>
    </source>
</evidence>
<dbReference type="InterPro" id="IPR010921">
    <property type="entry name" value="Trp_repressor/repl_initiator"/>
</dbReference>
<evidence type="ECO:0000259" key="1">
    <source>
        <dbReference type="PROSITE" id="PS50994"/>
    </source>
</evidence>
<protein>
    <submittedName>
        <fullName evidence="2">IS3 family transposase</fullName>
    </submittedName>
</protein>
<dbReference type="Gene3D" id="3.30.420.10">
    <property type="entry name" value="Ribonuclease H-like superfamily/Ribonuclease H"/>
    <property type="match status" value="1"/>
</dbReference>
<accession>A0ABZ2RRF2</accession>
<dbReference type="InterPro" id="IPR055247">
    <property type="entry name" value="InsJ-like_HTH"/>
</dbReference>
<dbReference type="InterPro" id="IPR012337">
    <property type="entry name" value="RNaseH-like_sf"/>
</dbReference>
<dbReference type="InterPro" id="IPR001584">
    <property type="entry name" value="Integrase_cat-core"/>
</dbReference>
<dbReference type="InterPro" id="IPR048020">
    <property type="entry name" value="Transpos_IS3"/>
</dbReference>
<dbReference type="Gene3D" id="1.10.10.10">
    <property type="entry name" value="Winged helix-like DNA-binding domain superfamily/Winged helix DNA-binding domain"/>
    <property type="match status" value="1"/>
</dbReference>
<dbReference type="SUPFAM" id="SSF48295">
    <property type="entry name" value="TrpR-like"/>
    <property type="match status" value="2"/>
</dbReference>
<keyword evidence="3" id="KW-1185">Reference proteome</keyword>
<gene>
    <name evidence="2" type="ORF">WHX56_16450</name>
</gene>
<dbReference type="Pfam" id="PF13333">
    <property type="entry name" value="rve_2"/>
    <property type="match status" value="1"/>
</dbReference>
<evidence type="ECO:0000313" key="2">
    <source>
        <dbReference type="EMBL" id="WXR71249.1"/>
    </source>
</evidence>
<dbReference type="Proteomes" id="UP001456224">
    <property type="component" value="Chromosome"/>
</dbReference>